<keyword evidence="2" id="KW-1185">Reference proteome</keyword>
<evidence type="ECO:0000313" key="2">
    <source>
        <dbReference type="Proteomes" id="UP001180840"/>
    </source>
</evidence>
<sequence length="48" mass="4996">MNINDILASALDFSSDGIGAVLLQIAEAFYSLLYPANADAATPVVIPE</sequence>
<dbReference type="Proteomes" id="UP001180840">
    <property type="component" value="Unassembled WGS sequence"/>
</dbReference>
<evidence type="ECO:0000313" key="1">
    <source>
        <dbReference type="EMBL" id="MDR7330509.1"/>
    </source>
</evidence>
<dbReference type="EMBL" id="JAVDXZ010000001">
    <property type="protein sequence ID" value="MDR7330509.1"/>
    <property type="molecule type" value="Genomic_DNA"/>
</dbReference>
<organism evidence="1 2">
    <name type="scientific">Corynebacterium guangdongense</name>
    <dbReference type="NCBI Taxonomy" id="1783348"/>
    <lineage>
        <taxon>Bacteria</taxon>
        <taxon>Bacillati</taxon>
        <taxon>Actinomycetota</taxon>
        <taxon>Actinomycetes</taxon>
        <taxon>Mycobacteriales</taxon>
        <taxon>Corynebacteriaceae</taxon>
        <taxon>Corynebacterium</taxon>
    </lineage>
</organism>
<gene>
    <name evidence="1" type="ORF">J2S39_002185</name>
</gene>
<comment type="caution">
    <text evidence="1">The sequence shown here is derived from an EMBL/GenBank/DDBJ whole genome shotgun (WGS) entry which is preliminary data.</text>
</comment>
<proteinExistence type="predicted"/>
<name>A0ABU2A015_9CORY</name>
<dbReference type="RefSeq" id="WP_290196263.1">
    <property type="nucleotide sequence ID" value="NZ_CP047654.1"/>
</dbReference>
<reference evidence="1" key="1">
    <citation type="submission" date="2023-07" db="EMBL/GenBank/DDBJ databases">
        <title>Sequencing the genomes of 1000 actinobacteria strains.</title>
        <authorList>
            <person name="Klenk H.-P."/>
        </authorList>
    </citation>
    <scope>NUCLEOTIDE SEQUENCE</scope>
    <source>
        <strain evidence="1">DSM 107476</strain>
    </source>
</reference>
<protein>
    <submittedName>
        <fullName evidence="1">Uncharacterized protein</fullName>
    </submittedName>
</protein>
<accession>A0ABU2A015</accession>